<organism evidence="2">
    <name type="scientific">Caulerpa ashmeadii</name>
    <dbReference type="NCBI Taxonomy" id="177078"/>
    <lineage>
        <taxon>Eukaryota</taxon>
        <taxon>Viridiplantae</taxon>
        <taxon>Chlorophyta</taxon>
        <taxon>core chlorophytes</taxon>
        <taxon>Ulvophyceae</taxon>
        <taxon>TCBD clade</taxon>
        <taxon>Bryopsidales</taxon>
        <taxon>Halimedineae</taxon>
        <taxon>Caulerpaceae</taxon>
        <taxon>Caulerpa</taxon>
    </lineage>
</organism>
<keyword evidence="2" id="KW-0540">Nuclease</keyword>
<dbReference type="AlphaFoldDB" id="A0A6B9VYY4"/>
<dbReference type="RefSeq" id="YP_009729388.1">
    <property type="nucleotide sequence ID" value="NC_045914.1"/>
</dbReference>
<feature type="domain" description="Homing endonuclease LAGLIDADG" evidence="1">
    <location>
        <begin position="5"/>
        <end position="160"/>
    </location>
</feature>
<keyword evidence="2" id="KW-0255">Endonuclease</keyword>
<reference evidence="2" key="1">
    <citation type="journal article" date="2019" name="BMC Genomics">
        <title>Promising prospects of nanopore sequencing for algal hologenomics and structural variation discovery.</title>
        <authorList>
            <person name="Sauvage T."/>
            <person name="Schmidt W.E."/>
            <person name="Yoon H.S."/>
            <person name="Paul V.J."/>
            <person name="Fredericq S."/>
        </authorList>
    </citation>
    <scope>NUCLEOTIDE SEQUENCE</scope>
</reference>
<gene>
    <name evidence="2" type="primary">ORF3_16S</name>
</gene>
<dbReference type="InterPro" id="IPR004860">
    <property type="entry name" value="LAGLIDADG_dom"/>
</dbReference>
<keyword evidence="2" id="KW-0934">Plastid</keyword>
<sequence>MCIQQIVIGCILGDSYLTKSGCLQIEHSIKQKEYIYWKYEKLKTIVRSEPVQVSRYDKRTDRIYTSYRFYTKAIFKDLRSLFYPTGKKIVPYNIEKILISNLALAILYMDDGGQGGNTKKGVIINIVGYDLQSRRRLQLAILKNYNIELNLHKNGQLYIPAKSYNNFYNCIHHFIIPCMQYKLSITP</sequence>
<name>A0A6B9VYY4_9CHLO</name>
<accession>A0A6B9VYY4</accession>
<geneLocation type="chloroplast" evidence="2"/>
<dbReference type="SUPFAM" id="SSF55608">
    <property type="entry name" value="Homing endonucleases"/>
    <property type="match status" value="1"/>
</dbReference>
<dbReference type="EMBL" id="MH745228">
    <property type="protein sequence ID" value="QHQ73300.1"/>
    <property type="molecule type" value="Genomic_DNA"/>
</dbReference>
<dbReference type="InterPro" id="IPR027434">
    <property type="entry name" value="Homing_endonucl"/>
</dbReference>
<protein>
    <submittedName>
        <fullName evidence="2">Putative LAGLIDADG homing endonuclease</fullName>
    </submittedName>
</protein>
<keyword evidence="2" id="KW-0378">Hydrolase</keyword>
<evidence type="ECO:0000313" key="2">
    <source>
        <dbReference type="EMBL" id="QHQ73300.1"/>
    </source>
</evidence>
<keyword evidence="2" id="KW-0150">Chloroplast</keyword>
<dbReference type="GO" id="GO:0004519">
    <property type="term" value="F:endonuclease activity"/>
    <property type="evidence" value="ECO:0007669"/>
    <property type="project" value="UniProtKB-KW"/>
</dbReference>
<dbReference type="Gene3D" id="3.10.28.10">
    <property type="entry name" value="Homing endonucleases"/>
    <property type="match status" value="2"/>
</dbReference>
<evidence type="ECO:0000259" key="1">
    <source>
        <dbReference type="Pfam" id="PF03161"/>
    </source>
</evidence>
<dbReference type="Pfam" id="PF03161">
    <property type="entry name" value="LAGLIDADG_2"/>
    <property type="match status" value="1"/>
</dbReference>
<dbReference type="GeneID" id="44139390"/>
<proteinExistence type="predicted"/>